<reference evidence="1" key="2">
    <citation type="submission" date="2023-01" db="EMBL/GenBank/DDBJ databases">
        <authorList>
            <person name="Sun Q."/>
            <person name="Evtushenko L."/>
        </authorList>
    </citation>
    <scope>NUCLEOTIDE SEQUENCE</scope>
    <source>
        <strain evidence="1">VKM B-2935</strain>
    </source>
</reference>
<evidence type="ECO:0000313" key="2">
    <source>
        <dbReference type="Proteomes" id="UP001143328"/>
    </source>
</evidence>
<dbReference type="Pfam" id="PF14518">
    <property type="entry name" value="Haem_oxygenas_2"/>
    <property type="match status" value="1"/>
</dbReference>
<keyword evidence="2" id="KW-1185">Reference proteome</keyword>
<dbReference type="RefSeq" id="WP_271196530.1">
    <property type="nucleotide sequence ID" value="NZ_BSFN01000010.1"/>
</dbReference>
<organism evidence="1 2">
    <name type="scientific">Pseudomonas turukhanskensis</name>
    <dbReference type="NCBI Taxonomy" id="1806536"/>
    <lineage>
        <taxon>Bacteria</taxon>
        <taxon>Pseudomonadati</taxon>
        <taxon>Pseudomonadota</taxon>
        <taxon>Gammaproteobacteria</taxon>
        <taxon>Pseudomonadales</taxon>
        <taxon>Pseudomonadaceae</taxon>
        <taxon>Pseudomonas</taxon>
    </lineage>
</organism>
<dbReference type="SMART" id="SM01236">
    <property type="entry name" value="Haem_oxygenase_2"/>
    <property type="match status" value="1"/>
</dbReference>
<sequence>MSILSLVDTEHLDFATLTPHRGPAQDLYVKLLSQPQEHLDTTREFLDAHLRQAISLPCDLPDSPQQLMQWVRAKTCRATSQYNAYLQGRKDGEPRRYFSGRAHALYFLRAVAPTKLVDGAWLYSTLRHWRESRLRTLVQTYLEELGDGVPQMNHVLMYQQLLSSNGCEELASLADENYVQGALQLALGTLGEHYLPEVIGYNLGYEQLPLHLLISAYELDELGVDPYYFKLHVTIDNAVAGHARKAVQTVLDNVPQVGDAAEFYQRVRDGYQLNELGLGSTTAIQRFDLEHELLTMLENKRSLAGHVHSDYCRIEGRTVNEWLSGPEPIRGFLAALQNRGWIVRHQAPDNSRFWHLVQGEGAAMFGVFTPYELQVLHDWIAGDWLSDHKPTYTAVGVPAHNDATRRMRAAHRRVDPAGLGELAPSSDIDCEQYALAEELAALTTEERERRLVDLASPASHCTPAGLMATRILSTLVR</sequence>
<dbReference type="EMBL" id="BSFN01000010">
    <property type="protein sequence ID" value="GLK90339.1"/>
    <property type="molecule type" value="Genomic_DNA"/>
</dbReference>
<dbReference type="AlphaFoldDB" id="A0A9W6NG30"/>
<gene>
    <name evidence="1" type="ORF">GCM10017655_34020</name>
</gene>
<comment type="caution">
    <text evidence="1">The sequence shown here is derived from an EMBL/GenBank/DDBJ whole genome shotgun (WGS) entry which is preliminary data.</text>
</comment>
<dbReference type="Gene3D" id="1.20.910.10">
    <property type="entry name" value="Heme oxygenase-like"/>
    <property type="match status" value="1"/>
</dbReference>
<dbReference type="InterPro" id="IPR016084">
    <property type="entry name" value="Haem_Oase-like_multi-hlx"/>
</dbReference>
<protein>
    <recommendedName>
        <fullName evidence="3">Iron-containing redox enzyme family protein</fullName>
    </recommendedName>
</protein>
<name>A0A9W6NG30_9PSED</name>
<evidence type="ECO:0008006" key="3">
    <source>
        <dbReference type="Google" id="ProtNLM"/>
    </source>
</evidence>
<accession>A0A9W6NG30</accession>
<reference evidence="1" key="1">
    <citation type="journal article" date="2014" name="Int. J. Syst. Evol. Microbiol.">
        <title>Complete genome sequence of Corynebacterium casei LMG S-19264T (=DSM 44701T), isolated from a smear-ripened cheese.</title>
        <authorList>
            <consortium name="US DOE Joint Genome Institute (JGI-PGF)"/>
            <person name="Walter F."/>
            <person name="Albersmeier A."/>
            <person name="Kalinowski J."/>
            <person name="Ruckert C."/>
        </authorList>
    </citation>
    <scope>NUCLEOTIDE SEQUENCE</scope>
    <source>
        <strain evidence="1">VKM B-2935</strain>
    </source>
</reference>
<dbReference type="Proteomes" id="UP001143328">
    <property type="component" value="Unassembled WGS sequence"/>
</dbReference>
<evidence type="ECO:0000313" key="1">
    <source>
        <dbReference type="EMBL" id="GLK90339.1"/>
    </source>
</evidence>
<proteinExistence type="predicted"/>